<name>A0ABX8RV42_NOCIO</name>
<evidence type="ECO:0000259" key="2">
    <source>
        <dbReference type="Pfam" id="PF05532"/>
    </source>
</evidence>
<dbReference type="Proteomes" id="UP000694257">
    <property type="component" value="Chromosome"/>
</dbReference>
<gene>
    <name evidence="3" type="ORF">KV110_10755</name>
</gene>
<proteinExistence type="predicted"/>
<sequence>MSATDKAKNKADDLAGQAKEKFGEATDDQDLKNEGKGDQIKSNLKDAGEKVKDAFRN</sequence>
<dbReference type="EMBL" id="CP078145">
    <property type="protein sequence ID" value="QXN93513.1"/>
    <property type="molecule type" value="Genomic_DNA"/>
</dbReference>
<evidence type="ECO:0000256" key="1">
    <source>
        <dbReference type="SAM" id="MobiDB-lite"/>
    </source>
</evidence>
<organism evidence="3 4">
    <name type="scientific">Nocardia iowensis</name>
    <dbReference type="NCBI Taxonomy" id="204891"/>
    <lineage>
        <taxon>Bacteria</taxon>
        <taxon>Bacillati</taxon>
        <taxon>Actinomycetota</taxon>
        <taxon>Actinomycetes</taxon>
        <taxon>Mycobacteriales</taxon>
        <taxon>Nocardiaceae</taxon>
        <taxon>Nocardia</taxon>
    </lineage>
</organism>
<evidence type="ECO:0000313" key="3">
    <source>
        <dbReference type="EMBL" id="QXN93513.1"/>
    </source>
</evidence>
<protein>
    <submittedName>
        <fullName evidence="3">CsbD family protein</fullName>
    </submittedName>
</protein>
<dbReference type="Pfam" id="PF05532">
    <property type="entry name" value="CsbD"/>
    <property type="match status" value="1"/>
</dbReference>
<dbReference type="InterPro" id="IPR008462">
    <property type="entry name" value="CsbD"/>
</dbReference>
<feature type="domain" description="CsbD-like" evidence="2">
    <location>
        <begin position="5"/>
        <end position="56"/>
    </location>
</feature>
<evidence type="ECO:0000313" key="4">
    <source>
        <dbReference type="Proteomes" id="UP000694257"/>
    </source>
</evidence>
<accession>A0ABX8RV42</accession>
<feature type="region of interest" description="Disordered" evidence="1">
    <location>
        <begin position="1"/>
        <end position="57"/>
    </location>
</feature>
<keyword evidence="4" id="KW-1185">Reference proteome</keyword>
<reference evidence="3 4" key="1">
    <citation type="submission" date="2021-07" db="EMBL/GenBank/DDBJ databases">
        <title>Whole Genome Sequence of Nocardia Iowensis.</title>
        <authorList>
            <person name="Lamm A."/>
            <person name="Collins-Fairclough A.M."/>
            <person name="Bunk B."/>
            <person name="Sproer C."/>
        </authorList>
    </citation>
    <scope>NUCLEOTIDE SEQUENCE [LARGE SCALE GENOMIC DNA]</scope>
    <source>
        <strain evidence="3 4">NRRL 5646</strain>
    </source>
</reference>
<dbReference type="RefSeq" id="WP_218475573.1">
    <property type="nucleotide sequence ID" value="NZ_BAABJN010000001.1"/>
</dbReference>